<reference evidence="1 2" key="1">
    <citation type="submission" date="2013-11" db="EMBL/GenBank/DDBJ databases">
        <title>Genome sequencing of Stegodyphus mimosarum.</title>
        <authorList>
            <person name="Bechsgaard J."/>
        </authorList>
    </citation>
    <scope>NUCLEOTIDE SEQUENCE [LARGE SCALE GENOMIC DNA]</scope>
</reference>
<sequence>MVASSVYVFVGQRCVIKFLVKEKVKLAEIFRLQAQYGEQMVSQTRVYEWCKQCCEGQELVINEVHGHICPTAVTPVNISHAEQISVGSVNTIIRDHLCFCKTCARWVPHQLTFDQK</sequence>
<dbReference type="AlphaFoldDB" id="A0A087UMZ8"/>
<evidence type="ECO:0000313" key="2">
    <source>
        <dbReference type="Proteomes" id="UP000054359"/>
    </source>
</evidence>
<feature type="non-terminal residue" evidence="1">
    <location>
        <position position="116"/>
    </location>
</feature>
<name>A0A087UMZ8_STEMI</name>
<proteinExistence type="predicted"/>
<protein>
    <recommendedName>
        <fullName evidence="3">Mos1 transposase HTH domain-containing protein</fullName>
    </recommendedName>
</protein>
<evidence type="ECO:0008006" key="3">
    <source>
        <dbReference type="Google" id="ProtNLM"/>
    </source>
</evidence>
<dbReference type="Proteomes" id="UP000054359">
    <property type="component" value="Unassembled WGS sequence"/>
</dbReference>
<dbReference type="EMBL" id="KK120650">
    <property type="protein sequence ID" value="KFM78737.1"/>
    <property type="molecule type" value="Genomic_DNA"/>
</dbReference>
<gene>
    <name evidence="1" type="ORF">X975_01817</name>
</gene>
<organism evidence="1 2">
    <name type="scientific">Stegodyphus mimosarum</name>
    <name type="common">African social velvet spider</name>
    <dbReference type="NCBI Taxonomy" id="407821"/>
    <lineage>
        <taxon>Eukaryota</taxon>
        <taxon>Metazoa</taxon>
        <taxon>Ecdysozoa</taxon>
        <taxon>Arthropoda</taxon>
        <taxon>Chelicerata</taxon>
        <taxon>Arachnida</taxon>
        <taxon>Araneae</taxon>
        <taxon>Araneomorphae</taxon>
        <taxon>Entelegynae</taxon>
        <taxon>Eresoidea</taxon>
        <taxon>Eresidae</taxon>
        <taxon>Stegodyphus</taxon>
    </lineage>
</organism>
<keyword evidence="2" id="KW-1185">Reference proteome</keyword>
<evidence type="ECO:0000313" key="1">
    <source>
        <dbReference type="EMBL" id="KFM78737.1"/>
    </source>
</evidence>
<dbReference type="OrthoDB" id="6118231at2759"/>
<accession>A0A087UMZ8</accession>